<feature type="transmembrane region" description="Helical" evidence="8">
    <location>
        <begin position="526"/>
        <end position="545"/>
    </location>
</feature>
<evidence type="ECO:0000256" key="1">
    <source>
        <dbReference type="ARBA" id="ARBA00004141"/>
    </source>
</evidence>
<name>A0ABP1H8X1_9EUKA</name>
<keyword evidence="4 8" id="KW-0812">Transmembrane</keyword>
<feature type="domain" description="Amino acid transporter transmembrane" evidence="9">
    <location>
        <begin position="10"/>
        <end position="382"/>
    </location>
</feature>
<feature type="transmembrane region" description="Helical" evidence="8">
    <location>
        <begin position="121"/>
        <end position="138"/>
    </location>
</feature>
<dbReference type="PANTHER" id="PTHR22950">
    <property type="entry name" value="AMINO ACID TRANSPORTER"/>
    <property type="match status" value="1"/>
</dbReference>
<dbReference type="PANTHER" id="PTHR22950:SF458">
    <property type="entry name" value="SODIUM-COUPLED NEUTRAL AMINO ACID TRANSPORTER 11-RELATED"/>
    <property type="match status" value="1"/>
</dbReference>
<gene>
    <name evidence="10" type="ORF">HINF_LOCUS9946</name>
</gene>
<evidence type="ECO:0000259" key="9">
    <source>
        <dbReference type="Pfam" id="PF01490"/>
    </source>
</evidence>
<dbReference type="Proteomes" id="UP001642409">
    <property type="component" value="Unassembled WGS sequence"/>
</dbReference>
<evidence type="ECO:0000256" key="8">
    <source>
        <dbReference type="SAM" id="Phobius"/>
    </source>
</evidence>
<evidence type="ECO:0000256" key="2">
    <source>
        <dbReference type="ARBA" id="ARBA00008066"/>
    </source>
</evidence>
<keyword evidence="5" id="KW-0029">Amino-acid transport</keyword>
<feature type="transmembrane region" description="Helical" evidence="8">
    <location>
        <begin position="326"/>
        <end position="345"/>
    </location>
</feature>
<keyword evidence="3" id="KW-0813">Transport</keyword>
<proteinExistence type="inferred from homology"/>
<feature type="transmembrane region" description="Helical" evidence="8">
    <location>
        <begin position="237"/>
        <end position="261"/>
    </location>
</feature>
<evidence type="ECO:0000256" key="4">
    <source>
        <dbReference type="ARBA" id="ARBA00022692"/>
    </source>
</evidence>
<reference evidence="10 11" key="1">
    <citation type="submission" date="2024-07" db="EMBL/GenBank/DDBJ databases">
        <authorList>
            <person name="Akdeniz Z."/>
        </authorList>
    </citation>
    <scope>NUCLEOTIDE SEQUENCE [LARGE SCALE GENOMIC DNA]</scope>
</reference>
<dbReference type="PROSITE" id="PS51257">
    <property type="entry name" value="PROKAR_LIPOPROTEIN"/>
    <property type="match status" value="1"/>
</dbReference>
<evidence type="ECO:0000256" key="3">
    <source>
        <dbReference type="ARBA" id="ARBA00022448"/>
    </source>
</evidence>
<keyword evidence="7 8" id="KW-0472">Membrane</keyword>
<evidence type="ECO:0000256" key="7">
    <source>
        <dbReference type="ARBA" id="ARBA00023136"/>
    </source>
</evidence>
<comment type="subcellular location">
    <subcellularLocation>
        <location evidence="1">Membrane</location>
        <topology evidence="1">Multi-pass membrane protein</topology>
    </subcellularLocation>
</comment>
<feature type="transmembrane region" description="Helical" evidence="8">
    <location>
        <begin position="281"/>
        <end position="306"/>
    </location>
</feature>
<dbReference type="EMBL" id="CAXDID020000021">
    <property type="protein sequence ID" value="CAL5987545.1"/>
    <property type="molecule type" value="Genomic_DNA"/>
</dbReference>
<accession>A0ABP1H8X1</accession>
<dbReference type="Pfam" id="PF01490">
    <property type="entry name" value="Aa_trans"/>
    <property type="match status" value="1"/>
</dbReference>
<comment type="caution">
    <text evidence="10">The sequence shown here is derived from an EMBL/GenBank/DDBJ whole genome shotgun (WGS) entry which is preliminary data.</text>
</comment>
<evidence type="ECO:0000313" key="10">
    <source>
        <dbReference type="EMBL" id="CAL5987545.1"/>
    </source>
</evidence>
<protein>
    <submittedName>
        <fullName evidence="10">Amino_acid transporter family protein</fullName>
    </submittedName>
</protein>
<feature type="transmembrane region" description="Helical" evidence="8">
    <location>
        <begin position="150"/>
        <end position="170"/>
    </location>
</feature>
<keyword evidence="11" id="KW-1185">Reference proteome</keyword>
<feature type="transmembrane region" description="Helical" evidence="8">
    <location>
        <begin position="35"/>
        <end position="60"/>
    </location>
</feature>
<evidence type="ECO:0000256" key="6">
    <source>
        <dbReference type="ARBA" id="ARBA00022989"/>
    </source>
</evidence>
<feature type="transmembrane region" description="Helical" evidence="8">
    <location>
        <begin position="81"/>
        <end position="101"/>
    </location>
</feature>
<sequence length="556" mass="63119">MSIKQTQLTSTTLLSQMMGASLLSCAFIFHRLGYVLTLLAFTITILFNLFAYKYYVNMAYYIQASSYRELTEKVISKKLSLVLDVSIMVTAFGFMTSYIIISSTAIINFFQNIFEISVNKYIIKAIISLLIIFPLTLLKSLKTLSKISVISGIAIFITAITVVVYFFIHLQERQLCMKNETEYITYKIDAFPQVSIIKAILYFLMYIPSLQGNFTAHRVIPTLMKELQGPLLLKKKVVSISINIAMFMALILYLTVGLMGSAMFGDDIKDNILKSFAPCKWVWIDICSLVYGMVVINTYPLVLYPIKMSIVNLCKQEPSTKDGYKIQVIVSIVYVILTTTLAMTVEQILPIFGLFSSLTGIIFYFVVPICFYINYPKIKKQNSHIDKQQIIDTQTADPVIVSLVSMLSINITETSINKIRTLSQILFPENTKVEPQRTVSMFRPKTFSSNSFSVVNVSKHDSSMLQGDQEPRVSRLNFQTEIQVAQIIQNGQNTLENQDDEFNLFKEQDEYQENLKINISISPRKIFGIFLICMFSFICAVGVYMNGSDVIRAIKG</sequence>
<evidence type="ECO:0000256" key="5">
    <source>
        <dbReference type="ARBA" id="ARBA00022970"/>
    </source>
</evidence>
<keyword evidence="6 8" id="KW-1133">Transmembrane helix</keyword>
<dbReference type="InterPro" id="IPR013057">
    <property type="entry name" value="AA_transpt_TM"/>
</dbReference>
<comment type="similarity">
    <text evidence="2">Belongs to the amino acid/polyamine transporter 2 family.</text>
</comment>
<evidence type="ECO:0000313" key="11">
    <source>
        <dbReference type="Proteomes" id="UP001642409"/>
    </source>
</evidence>
<organism evidence="10 11">
    <name type="scientific">Hexamita inflata</name>
    <dbReference type="NCBI Taxonomy" id="28002"/>
    <lineage>
        <taxon>Eukaryota</taxon>
        <taxon>Metamonada</taxon>
        <taxon>Diplomonadida</taxon>
        <taxon>Hexamitidae</taxon>
        <taxon>Hexamitinae</taxon>
        <taxon>Hexamita</taxon>
    </lineage>
</organism>
<feature type="transmembrane region" description="Helical" evidence="8">
    <location>
        <begin position="351"/>
        <end position="373"/>
    </location>
</feature>